<feature type="compositionally biased region" description="Basic and acidic residues" evidence="1">
    <location>
        <begin position="50"/>
        <end position="67"/>
    </location>
</feature>
<feature type="region of interest" description="Disordered" evidence="1">
    <location>
        <begin position="38"/>
        <end position="67"/>
    </location>
</feature>
<evidence type="ECO:0000313" key="2">
    <source>
        <dbReference type="EMBL" id="MFG3190977.1"/>
    </source>
</evidence>
<evidence type="ECO:0000313" key="3">
    <source>
        <dbReference type="Proteomes" id="UP001604282"/>
    </source>
</evidence>
<name>A0ABW7BTY6_9ACTN</name>
<comment type="caution">
    <text evidence="2">The sequence shown here is derived from an EMBL/GenBank/DDBJ whole genome shotgun (WGS) entry which is preliminary data.</text>
</comment>
<sequence>MPTPQPREHPMYAYELHRAAHAELVREAAAQRLGREAARAAKAARRAGRHEHEGRVSTGKDRFAQVA</sequence>
<evidence type="ECO:0000256" key="1">
    <source>
        <dbReference type="SAM" id="MobiDB-lite"/>
    </source>
</evidence>
<proteinExistence type="predicted"/>
<protein>
    <submittedName>
        <fullName evidence="2">Uncharacterized protein</fullName>
    </submittedName>
</protein>
<dbReference type="Proteomes" id="UP001604282">
    <property type="component" value="Unassembled WGS sequence"/>
</dbReference>
<keyword evidence="3" id="KW-1185">Reference proteome</keyword>
<gene>
    <name evidence="2" type="ORF">ACGFYS_18795</name>
</gene>
<dbReference type="RefSeq" id="WP_392067428.1">
    <property type="nucleotide sequence ID" value="NZ_JBIBVA010000001.1"/>
</dbReference>
<dbReference type="EMBL" id="JBICZW010000010">
    <property type="protein sequence ID" value="MFG3190977.1"/>
    <property type="molecule type" value="Genomic_DNA"/>
</dbReference>
<accession>A0ABW7BTY6</accession>
<reference evidence="2 3" key="1">
    <citation type="submission" date="2024-10" db="EMBL/GenBank/DDBJ databases">
        <title>The Natural Products Discovery Center: Release of the First 8490 Sequenced Strains for Exploring Actinobacteria Biosynthetic Diversity.</title>
        <authorList>
            <person name="Kalkreuter E."/>
            <person name="Kautsar S.A."/>
            <person name="Yang D."/>
            <person name="Bader C.D."/>
            <person name="Teijaro C.N."/>
            <person name="Fluegel L."/>
            <person name="Davis C.M."/>
            <person name="Simpson J.R."/>
            <person name="Lauterbach L."/>
            <person name="Steele A.D."/>
            <person name="Gui C."/>
            <person name="Meng S."/>
            <person name="Li G."/>
            <person name="Viehrig K."/>
            <person name="Ye F."/>
            <person name="Su P."/>
            <person name="Kiefer A.F."/>
            <person name="Nichols A."/>
            <person name="Cepeda A.J."/>
            <person name="Yan W."/>
            <person name="Fan B."/>
            <person name="Jiang Y."/>
            <person name="Adhikari A."/>
            <person name="Zheng C.-J."/>
            <person name="Schuster L."/>
            <person name="Cowan T.M."/>
            <person name="Smanski M.J."/>
            <person name="Chevrette M.G."/>
            <person name="De Carvalho L.P.S."/>
            <person name="Shen B."/>
        </authorList>
    </citation>
    <scope>NUCLEOTIDE SEQUENCE [LARGE SCALE GENOMIC DNA]</scope>
    <source>
        <strain evidence="2 3">NPDC048229</strain>
    </source>
</reference>
<organism evidence="2 3">
    <name type="scientific">Streptomyces omiyaensis</name>
    <dbReference type="NCBI Taxonomy" id="68247"/>
    <lineage>
        <taxon>Bacteria</taxon>
        <taxon>Bacillati</taxon>
        <taxon>Actinomycetota</taxon>
        <taxon>Actinomycetes</taxon>
        <taxon>Kitasatosporales</taxon>
        <taxon>Streptomycetaceae</taxon>
        <taxon>Streptomyces</taxon>
    </lineage>
</organism>